<reference evidence="2" key="1">
    <citation type="submission" date="2016-10" db="EMBL/GenBank/DDBJ databases">
        <authorList>
            <person name="Varghese N."/>
            <person name="Submissions S."/>
        </authorList>
    </citation>
    <scope>NUCLEOTIDE SEQUENCE [LARGE SCALE GENOMIC DNA]</scope>
    <source>
        <strain evidence="2">DSM 25329</strain>
    </source>
</reference>
<dbReference type="STRING" id="659014.SAMN04487996_10517"/>
<protein>
    <submittedName>
        <fullName evidence="1">Uncharacterized protein</fullName>
    </submittedName>
</protein>
<name>A0A1G7CTQ7_9BACT</name>
<dbReference type="AlphaFoldDB" id="A0A1G7CTQ7"/>
<proteinExistence type="predicted"/>
<evidence type="ECO:0000313" key="1">
    <source>
        <dbReference type="EMBL" id="SDE42752.1"/>
    </source>
</evidence>
<sequence length="64" mass="7177">MNSDTTLLSHPIKEGMADFIGELISGKTANQRLHIWAVGNEQKVWGRTPFYSSSSFIAMDLKHL</sequence>
<organism evidence="1 2">
    <name type="scientific">Dyadobacter soli</name>
    <dbReference type="NCBI Taxonomy" id="659014"/>
    <lineage>
        <taxon>Bacteria</taxon>
        <taxon>Pseudomonadati</taxon>
        <taxon>Bacteroidota</taxon>
        <taxon>Cytophagia</taxon>
        <taxon>Cytophagales</taxon>
        <taxon>Spirosomataceae</taxon>
        <taxon>Dyadobacter</taxon>
    </lineage>
</organism>
<accession>A0A1G7CTQ7</accession>
<evidence type="ECO:0000313" key="2">
    <source>
        <dbReference type="Proteomes" id="UP000198748"/>
    </source>
</evidence>
<dbReference type="Proteomes" id="UP000198748">
    <property type="component" value="Unassembled WGS sequence"/>
</dbReference>
<keyword evidence="2" id="KW-1185">Reference proteome</keyword>
<dbReference type="EMBL" id="FNAN01000005">
    <property type="protein sequence ID" value="SDE42752.1"/>
    <property type="molecule type" value="Genomic_DNA"/>
</dbReference>
<gene>
    <name evidence="1" type="ORF">SAMN04487996_10517</name>
</gene>